<organism evidence="1 2">
    <name type="scientific">Eumeta variegata</name>
    <name type="common">Bagworm moth</name>
    <name type="synonym">Eumeta japonica</name>
    <dbReference type="NCBI Taxonomy" id="151549"/>
    <lineage>
        <taxon>Eukaryota</taxon>
        <taxon>Metazoa</taxon>
        <taxon>Ecdysozoa</taxon>
        <taxon>Arthropoda</taxon>
        <taxon>Hexapoda</taxon>
        <taxon>Insecta</taxon>
        <taxon>Pterygota</taxon>
        <taxon>Neoptera</taxon>
        <taxon>Endopterygota</taxon>
        <taxon>Lepidoptera</taxon>
        <taxon>Glossata</taxon>
        <taxon>Ditrysia</taxon>
        <taxon>Tineoidea</taxon>
        <taxon>Psychidae</taxon>
        <taxon>Oiketicinae</taxon>
        <taxon>Eumeta</taxon>
    </lineage>
</organism>
<name>A0A4C1UPH3_EUMVA</name>
<comment type="caution">
    <text evidence="1">The sequence shown here is derived from an EMBL/GenBank/DDBJ whole genome shotgun (WGS) entry which is preliminary data.</text>
</comment>
<reference evidence="1 2" key="1">
    <citation type="journal article" date="2019" name="Commun. Biol.">
        <title>The bagworm genome reveals a unique fibroin gene that provides high tensile strength.</title>
        <authorList>
            <person name="Kono N."/>
            <person name="Nakamura H."/>
            <person name="Ohtoshi R."/>
            <person name="Tomita M."/>
            <person name="Numata K."/>
            <person name="Arakawa K."/>
        </authorList>
    </citation>
    <scope>NUCLEOTIDE SEQUENCE [LARGE SCALE GENOMIC DNA]</scope>
</reference>
<accession>A0A4C1UPH3</accession>
<keyword evidence="2" id="KW-1185">Reference proteome</keyword>
<dbReference type="EMBL" id="BGZK01000205">
    <property type="protein sequence ID" value="GBP28338.1"/>
    <property type="molecule type" value="Genomic_DNA"/>
</dbReference>
<dbReference type="Proteomes" id="UP000299102">
    <property type="component" value="Unassembled WGS sequence"/>
</dbReference>
<sequence>MEVNERLLMSNKITRELLRQRASFNRRELSASPHVDALLRRILTGYRRLHTSERQRAISLHKLQKTDVPASENRYVYQRQA</sequence>
<evidence type="ECO:0000313" key="1">
    <source>
        <dbReference type="EMBL" id="GBP28338.1"/>
    </source>
</evidence>
<proteinExistence type="predicted"/>
<evidence type="ECO:0000313" key="2">
    <source>
        <dbReference type="Proteomes" id="UP000299102"/>
    </source>
</evidence>
<gene>
    <name evidence="1" type="ORF">EVAR_11800_1</name>
</gene>
<protein>
    <submittedName>
        <fullName evidence="1">Uncharacterized protein</fullName>
    </submittedName>
</protein>
<dbReference type="AlphaFoldDB" id="A0A4C1UPH3"/>